<feature type="transmembrane region" description="Helical" evidence="1">
    <location>
        <begin position="14"/>
        <end position="31"/>
    </location>
</feature>
<dbReference type="EMBL" id="JXLU01000066">
    <property type="protein sequence ID" value="KIO73101.1"/>
    <property type="molecule type" value="Genomic_DNA"/>
</dbReference>
<gene>
    <name evidence="2" type="ORF">B4167_2452</name>
</gene>
<evidence type="ECO:0000256" key="1">
    <source>
        <dbReference type="SAM" id="Phobius"/>
    </source>
</evidence>
<proteinExistence type="predicted"/>
<keyword evidence="1" id="KW-0472">Membrane</keyword>
<protein>
    <submittedName>
        <fullName evidence="2">Uncharacterized protein</fullName>
    </submittedName>
</protein>
<evidence type="ECO:0000313" key="2">
    <source>
        <dbReference type="EMBL" id="KIO73101.1"/>
    </source>
</evidence>
<evidence type="ECO:0000313" key="3">
    <source>
        <dbReference type="Proteomes" id="UP000032076"/>
    </source>
</evidence>
<keyword evidence="1" id="KW-1133">Transmembrane helix</keyword>
<dbReference type="AlphaFoldDB" id="A0A0D0GFI8"/>
<dbReference type="Proteomes" id="UP000032076">
    <property type="component" value="Unassembled WGS sequence"/>
</dbReference>
<feature type="transmembrane region" description="Helical" evidence="1">
    <location>
        <begin position="38"/>
        <end position="56"/>
    </location>
</feature>
<reference evidence="2 3" key="1">
    <citation type="submission" date="2015-01" db="EMBL/GenBank/DDBJ databases">
        <title>Draft Genome Sequences of Four Bacillus thermoamylovorans Strains, Isolated From Food Products.</title>
        <authorList>
            <person name="Krawcyk A.O."/>
            <person name="Berendsen E.M."/>
            <person name="Eijlander R.T."/>
            <person name="de Jong A."/>
            <person name="Wells-Bennik M."/>
            <person name="Kuipers O.P."/>
        </authorList>
    </citation>
    <scope>NUCLEOTIDE SEQUENCE [LARGE SCALE GENOMIC DNA]</scope>
    <source>
        <strain evidence="2 3">B4167</strain>
    </source>
</reference>
<organism evidence="2 3">
    <name type="scientific">Caldibacillus thermoamylovorans</name>
    <dbReference type="NCBI Taxonomy" id="35841"/>
    <lineage>
        <taxon>Bacteria</taxon>
        <taxon>Bacillati</taxon>
        <taxon>Bacillota</taxon>
        <taxon>Bacilli</taxon>
        <taxon>Bacillales</taxon>
        <taxon>Bacillaceae</taxon>
        <taxon>Caldibacillus</taxon>
    </lineage>
</organism>
<name>A0A0D0GFI8_9BACI</name>
<comment type="caution">
    <text evidence="2">The sequence shown here is derived from an EMBL/GenBank/DDBJ whole genome shotgun (WGS) entry which is preliminary data.</text>
</comment>
<sequence length="58" mass="6506">MIFKISNLDISGKLMRDFFYIVILGMGRIVIMTKYGNGEIFAASLVLFVCFAVLPVDN</sequence>
<accession>A0A0D0GFI8</accession>
<keyword evidence="1" id="KW-0812">Transmembrane</keyword>